<feature type="domain" description="Trichome birefringence-like N-terminal" evidence="10">
    <location>
        <begin position="30"/>
        <end position="82"/>
    </location>
</feature>
<comment type="similarity">
    <text evidence="2">Belongs to the PC-esterase family. TBL subfamily.</text>
</comment>
<evidence type="ECO:0000256" key="1">
    <source>
        <dbReference type="ARBA" id="ARBA00004323"/>
    </source>
</evidence>
<keyword evidence="6" id="KW-0333">Golgi apparatus</keyword>
<name>A0A835Q4A0_VANPL</name>
<evidence type="ECO:0000256" key="4">
    <source>
        <dbReference type="ARBA" id="ARBA00022968"/>
    </source>
</evidence>
<evidence type="ECO:0000259" key="9">
    <source>
        <dbReference type="Pfam" id="PF13839"/>
    </source>
</evidence>
<dbReference type="Proteomes" id="UP000639772">
    <property type="component" value="Chromosome 11"/>
</dbReference>
<evidence type="ECO:0000313" key="11">
    <source>
        <dbReference type="EMBL" id="KAG0462794.1"/>
    </source>
</evidence>
<comment type="subcellular location">
    <subcellularLocation>
        <location evidence="1">Golgi apparatus membrane</location>
        <topology evidence="1">Single-pass type II membrane protein</topology>
    </subcellularLocation>
</comment>
<feature type="signal peptide" evidence="8">
    <location>
        <begin position="1"/>
        <end position="22"/>
    </location>
</feature>
<keyword evidence="4" id="KW-0735">Signal-anchor</keyword>
<keyword evidence="3" id="KW-0812">Transmembrane</keyword>
<dbReference type="Pfam" id="PF14416">
    <property type="entry name" value="PMR5N"/>
    <property type="match status" value="1"/>
</dbReference>
<gene>
    <name evidence="11" type="ORF">HPP92_021270</name>
</gene>
<dbReference type="InterPro" id="IPR025846">
    <property type="entry name" value="TBL_N"/>
</dbReference>
<organism evidence="11 12">
    <name type="scientific">Vanilla planifolia</name>
    <name type="common">Vanilla</name>
    <dbReference type="NCBI Taxonomy" id="51239"/>
    <lineage>
        <taxon>Eukaryota</taxon>
        <taxon>Viridiplantae</taxon>
        <taxon>Streptophyta</taxon>
        <taxon>Embryophyta</taxon>
        <taxon>Tracheophyta</taxon>
        <taxon>Spermatophyta</taxon>
        <taxon>Magnoliopsida</taxon>
        <taxon>Liliopsida</taxon>
        <taxon>Asparagales</taxon>
        <taxon>Orchidaceae</taxon>
        <taxon>Vanilloideae</taxon>
        <taxon>Vanilleae</taxon>
        <taxon>Vanilla</taxon>
    </lineage>
</organism>
<evidence type="ECO:0000256" key="8">
    <source>
        <dbReference type="SAM" id="SignalP"/>
    </source>
</evidence>
<accession>A0A835Q4A0</accession>
<comment type="caution">
    <text evidence="11">The sequence shown here is derived from an EMBL/GenBank/DDBJ whole genome shotgun (WGS) entry which is preliminary data.</text>
</comment>
<dbReference type="OrthoDB" id="1839666at2759"/>
<feature type="chain" id="PRO_5032665049" description="Trichome birefringence-like N-terminal domain-containing protein" evidence="8">
    <location>
        <begin position="23"/>
        <end position="362"/>
    </location>
</feature>
<evidence type="ECO:0000256" key="5">
    <source>
        <dbReference type="ARBA" id="ARBA00022989"/>
    </source>
</evidence>
<protein>
    <recommendedName>
        <fullName evidence="13">Trichome birefringence-like N-terminal domain-containing protein</fullName>
    </recommendedName>
</protein>
<keyword evidence="5" id="KW-1133">Transmembrane helix</keyword>
<reference evidence="11 12" key="1">
    <citation type="journal article" date="2020" name="Nat. Food">
        <title>A phased Vanilla planifolia genome enables genetic improvement of flavour and production.</title>
        <authorList>
            <person name="Hasing T."/>
            <person name="Tang H."/>
            <person name="Brym M."/>
            <person name="Khazi F."/>
            <person name="Huang T."/>
            <person name="Chambers A.H."/>
        </authorList>
    </citation>
    <scope>NUCLEOTIDE SEQUENCE [LARGE SCALE GENOMIC DNA]</scope>
    <source>
        <tissue evidence="11">Leaf</tissue>
    </source>
</reference>
<dbReference type="InterPro" id="IPR029962">
    <property type="entry name" value="TBL"/>
</dbReference>
<dbReference type="AlphaFoldDB" id="A0A835Q4A0"/>
<evidence type="ECO:0008006" key="13">
    <source>
        <dbReference type="Google" id="ProtNLM"/>
    </source>
</evidence>
<feature type="domain" description="Trichome birefringence-like C-terminal" evidence="9">
    <location>
        <begin position="83"/>
        <end position="304"/>
    </location>
</feature>
<evidence type="ECO:0000256" key="3">
    <source>
        <dbReference type="ARBA" id="ARBA00022692"/>
    </source>
</evidence>
<evidence type="ECO:0000256" key="7">
    <source>
        <dbReference type="ARBA" id="ARBA00023136"/>
    </source>
</evidence>
<evidence type="ECO:0000256" key="2">
    <source>
        <dbReference type="ARBA" id="ARBA00007727"/>
    </source>
</evidence>
<dbReference type="PANTHER" id="PTHR32285">
    <property type="entry name" value="PROTEIN TRICHOME BIREFRINGENCE-LIKE 9-RELATED"/>
    <property type="match status" value="1"/>
</dbReference>
<evidence type="ECO:0000256" key="6">
    <source>
        <dbReference type="ARBA" id="ARBA00023034"/>
    </source>
</evidence>
<dbReference type="GO" id="GO:0000139">
    <property type="term" value="C:Golgi membrane"/>
    <property type="evidence" value="ECO:0007669"/>
    <property type="project" value="UniProtKB-SubCell"/>
</dbReference>
<keyword evidence="7" id="KW-0472">Membrane</keyword>
<dbReference type="EMBL" id="JADCNM010000011">
    <property type="protein sequence ID" value="KAG0462794.1"/>
    <property type="molecule type" value="Genomic_DNA"/>
</dbReference>
<sequence>MGSGRGLGRAALALMVVVVTCAGRLPGREACDLFSGMWVVDEAYPLYDSHTCPFVRKEFDCLKYGRMDMEYLRYRWKPSRCELPEFNGRDLMARLRGKKVMFVGDSLSLNMYDSLLCMLHAAAPHASISLSDVGVLFEDYNLTVSYYLSHYLVDIVTEKIGRVLKLDSLHDGDTWLTADVLIFNTWHWWPRPGPTQPWDYIQEGDETFKEMDRTSAFSKALSTWAKWVRLNIDPSKKKVFYQGISPSHYHGDEWGESALKSCHGETQPLNSSTYPSGPPPQETIVKEIIPRDKVTFARHHVDVTAKKGWPSVHIQRDLCTERLQPLVPRRPPRYMELSFVRISSRIIDKLIYTRTKTLQAKE</sequence>
<evidence type="ECO:0000259" key="10">
    <source>
        <dbReference type="Pfam" id="PF14416"/>
    </source>
</evidence>
<dbReference type="GO" id="GO:1990538">
    <property type="term" value="F:xylan O-acetyltransferase activity"/>
    <property type="evidence" value="ECO:0007669"/>
    <property type="project" value="UniProtKB-ARBA"/>
</dbReference>
<dbReference type="Pfam" id="PF13839">
    <property type="entry name" value="PC-Esterase"/>
    <property type="match status" value="1"/>
</dbReference>
<keyword evidence="8" id="KW-0732">Signal</keyword>
<dbReference type="PANTHER" id="PTHR32285:SF177">
    <property type="entry name" value="OS01G0217000 PROTEIN"/>
    <property type="match status" value="1"/>
</dbReference>
<dbReference type="InterPro" id="IPR026057">
    <property type="entry name" value="TBL_C"/>
</dbReference>
<evidence type="ECO:0000313" key="12">
    <source>
        <dbReference type="Proteomes" id="UP000639772"/>
    </source>
</evidence>
<proteinExistence type="inferred from homology"/>